<comment type="subcellular location">
    <subcellularLocation>
        <location evidence="1">Endosome</location>
    </subcellularLocation>
</comment>
<dbReference type="CDD" id="cd11685">
    <property type="entry name" value="UEV_TSG101-like"/>
    <property type="match status" value="1"/>
</dbReference>
<sequence>MDGLHSWLSNAVRTYPRKEILYRHVDALLAHYSSLRPKTDMYTFDDGRTQLLLCVYGLLPITFRNSQYNIPVSLWMTDEYPSKPPIVYVVPTPSMLVKASKHVDASGLVNIPYMDQWLRKSEACHLSGLVDAMRDLFSRDPPLYAKPARQSTSDSPAINYNNRPPPLPPPAIPPKIPTSTDSERLRATQQDLLAGEPAIRDEMKRLQAVRDVCRTSAGRLRSTVDATQARIDELKRKGDPEVDELVCSVTIVYNQLIDLVAEDNAIEDTIYHLHRALNAGRIDMERFLRSTRALAEEQFMKRALIEKISNLIPMSPNVGRWP</sequence>
<dbReference type="GO" id="GO:0006886">
    <property type="term" value="P:intracellular protein transport"/>
    <property type="evidence" value="ECO:0007669"/>
    <property type="project" value="UniProtKB-ARBA"/>
</dbReference>
<keyword evidence="3 7" id="KW-0813">Transport</keyword>
<dbReference type="PANTHER" id="PTHR23306:SF3">
    <property type="entry name" value="TUMOR SUPPRESSOR PROTEIN 101"/>
    <property type="match status" value="1"/>
</dbReference>
<dbReference type="InterPro" id="IPR016135">
    <property type="entry name" value="UBQ-conjugating_enzyme/RWD"/>
</dbReference>
<reference evidence="11 12" key="1">
    <citation type="journal article" date="2016" name="Mol. Biol. Evol.">
        <title>Comparative Genomics of Early-Diverging Mushroom-Forming Fungi Provides Insights into the Origins of Lignocellulose Decay Capabilities.</title>
        <authorList>
            <person name="Nagy L.G."/>
            <person name="Riley R."/>
            <person name="Tritt A."/>
            <person name="Adam C."/>
            <person name="Daum C."/>
            <person name="Floudas D."/>
            <person name="Sun H."/>
            <person name="Yadav J.S."/>
            <person name="Pangilinan J."/>
            <person name="Larsson K.H."/>
            <person name="Matsuura K."/>
            <person name="Barry K."/>
            <person name="Labutti K."/>
            <person name="Kuo R."/>
            <person name="Ohm R.A."/>
            <person name="Bhattacharya S.S."/>
            <person name="Shirouzu T."/>
            <person name="Yoshinaga Y."/>
            <person name="Martin F.M."/>
            <person name="Grigoriev I.V."/>
            <person name="Hibbett D.S."/>
        </authorList>
    </citation>
    <scope>NUCLEOTIDE SEQUENCE [LARGE SCALE GENOMIC DNA]</scope>
    <source>
        <strain evidence="11 12">HHB9708</strain>
    </source>
</reference>
<evidence type="ECO:0000313" key="11">
    <source>
        <dbReference type="EMBL" id="KZS99296.1"/>
    </source>
</evidence>
<evidence type="ECO:0000313" key="12">
    <source>
        <dbReference type="Proteomes" id="UP000076722"/>
    </source>
</evidence>
<dbReference type="InterPro" id="IPR017916">
    <property type="entry name" value="SB_dom"/>
</dbReference>
<evidence type="ECO:0000259" key="9">
    <source>
        <dbReference type="PROSITE" id="PS51312"/>
    </source>
</evidence>
<dbReference type="SUPFAM" id="SSF140111">
    <property type="entry name" value="Endosomal sorting complex assembly domain"/>
    <property type="match status" value="1"/>
</dbReference>
<evidence type="ECO:0000256" key="6">
    <source>
        <dbReference type="ARBA" id="ARBA00023054"/>
    </source>
</evidence>
<keyword evidence="5 7" id="KW-0653">Protein transport</keyword>
<evidence type="ECO:0000256" key="4">
    <source>
        <dbReference type="ARBA" id="ARBA00022753"/>
    </source>
</evidence>
<dbReference type="GO" id="GO:0072666">
    <property type="term" value="P:establishment of protein localization to vacuole"/>
    <property type="evidence" value="ECO:0007669"/>
    <property type="project" value="UniProtKB-ARBA"/>
</dbReference>
<proteinExistence type="inferred from homology"/>
<organism evidence="11 12">
    <name type="scientific">Sistotremastrum niveocremeum HHB9708</name>
    <dbReference type="NCBI Taxonomy" id="1314777"/>
    <lineage>
        <taxon>Eukaryota</taxon>
        <taxon>Fungi</taxon>
        <taxon>Dikarya</taxon>
        <taxon>Basidiomycota</taxon>
        <taxon>Agaricomycotina</taxon>
        <taxon>Agaricomycetes</taxon>
        <taxon>Sistotremastrales</taxon>
        <taxon>Sistotremastraceae</taxon>
        <taxon>Sertulicium</taxon>
        <taxon>Sertulicium niveocremeum</taxon>
    </lineage>
</organism>
<dbReference type="InterPro" id="IPR008883">
    <property type="entry name" value="UEV_N"/>
</dbReference>
<evidence type="ECO:0000256" key="2">
    <source>
        <dbReference type="ARBA" id="ARBA00009594"/>
    </source>
</evidence>
<keyword evidence="4" id="KW-0967">Endosome</keyword>
<feature type="compositionally biased region" description="Pro residues" evidence="8">
    <location>
        <begin position="163"/>
        <end position="176"/>
    </location>
</feature>
<evidence type="ECO:0000256" key="7">
    <source>
        <dbReference type="PROSITE-ProRule" id="PRU00644"/>
    </source>
</evidence>
<dbReference type="OrthoDB" id="306304at2759"/>
<dbReference type="Gene3D" id="6.10.140.820">
    <property type="match status" value="1"/>
</dbReference>
<dbReference type="GO" id="GO:0043162">
    <property type="term" value="P:ubiquitin-dependent protein catabolic process via the multivesicular body sorting pathway"/>
    <property type="evidence" value="ECO:0007669"/>
    <property type="project" value="UniProtKB-ARBA"/>
</dbReference>
<feature type="region of interest" description="Disordered" evidence="8">
    <location>
        <begin position="143"/>
        <end position="183"/>
    </location>
</feature>
<evidence type="ECO:0000256" key="8">
    <source>
        <dbReference type="SAM" id="MobiDB-lite"/>
    </source>
</evidence>
<feature type="domain" description="SB" evidence="9">
    <location>
        <begin position="250"/>
        <end position="318"/>
    </location>
</feature>
<dbReference type="PANTHER" id="PTHR23306">
    <property type="entry name" value="TUMOR SUSCEPTIBILITY GENE 101 PROTEIN-RELATED"/>
    <property type="match status" value="1"/>
</dbReference>
<dbReference type="GO" id="GO:0043130">
    <property type="term" value="F:ubiquitin binding"/>
    <property type="evidence" value="ECO:0007669"/>
    <property type="project" value="TreeGrafter"/>
</dbReference>
<dbReference type="InterPro" id="IPR052070">
    <property type="entry name" value="ESCRT-I_UEV_domain"/>
</dbReference>
<dbReference type="GO" id="GO:0000813">
    <property type="term" value="C:ESCRT I complex"/>
    <property type="evidence" value="ECO:0007669"/>
    <property type="project" value="TreeGrafter"/>
</dbReference>
<dbReference type="PROSITE" id="PS51322">
    <property type="entry name" value="UEV"/>
    <property type="match status" value="1"/>
</dbReference>
<evidence type="ECO:0000256" key="3">
    <source>
        <dbReference type="ARBA" id="ARBA00022448"/>
    </source>
</evidence>
<evidence type="ECO:0000259" key="10">
    <source>
        <dbReference type="PROSITE" id="PS51322"/>
    </source>
</evidence>
<keyword evidence="12" id="KW-1185">Reference proteome</keyword>
<dbReference type="STRING" id="1314777.A0A165AMR8"/>
<dbReference type="EMBL" id="KV419394">
    <property type="protein sequence ID" value="KZS99296.1"/>
    <property type="molecule type" value="Genomic_DNA"/>
</dbReference>
<feature type="compositionally biased region" description="Polar residues" evidence="8">
    <location>
        <begin position="149"/>
        <end position="162"/>
    </location>
</feature>
<dbReference type="SUPFAM" id="SSF54495">
    <property type="entry name" value="UBC-like"/>
    <property type="match status" value="1"/>
</dbReference>
<feature type="domain" description="UEV" evidence="10">
    <location>
        <begin position="2"/>
        <end position="147"/>
    </location>
</feature>
<evidence type="ECO:0000256" key="1">
    <source>
        <dbReference type="ARBA" id="ARBA00004177"/>
    </source>
</evidence>
<accession>A0A165AMR8</accession>
<dbReference type="Pfam" id="PF05743">
    <property type="entry name" value="UEV"/>
    <property type="match status" value="1"/>
</dbReference>
<protein>
    <submittedName>
        <fullName evidence="11">UEV-domain-containing protein</fullName>
    </submittedName>
</protein>
<dbReference type="AlphaFoldDB" id="A0A165AMR8"/>
<name>A0A165AMR8_9AGAM</name>
<dbReference type="PROSITE" id="PS51312">
    <property type="entry name" value="SB"/>
    <property type="match status" value="1"/>
</dbReference>
<dbReference type="Proteomes" id="UP000076722">
    <property type="component" value="Unassembled WGS sequence"/>
</dbReference>
<dbReference type="Pfam" id="PF09454">
    <property type="entry name" value="Vps23_core"/>
    <property type="match status" value="1"/>
</dbReference>
<comment type="similarity">
    <text evidence="2">Belongs to the ubiquitin-conjugating enzyme family. UEV subfamily.</text>
</comment>
<gene>
    <name evidence="11" type="ORF">SISNIDRAFT_476729</name>
</gene>
<dbReference type="Gene3D" id="3.10.110.10">
    <property type="entry name" value="Ubiquitin Conjugating Enzyme"/>
    <property type="match status" value="1"/>
</dbReference>
<keyword evidence="6" id="KW-0175">Coiled coil</keyword>
<dbReference type="InterPro" id="IPR037202">
    <property type="entry name" value="ESCRT_assembly_dom"/>
</dbReference>
<evidence type="ECO:0000256" key="5">
    <source>
        <dbReference type="ARBA" id="ARBA00022927"/>
    </source>
</evidence>